<proteinExistence type="predicted"/>
<sequence length="268" mass="29360">MHRSRSPRRGAASGMADCGELRGVDFAEAGVERRATFVDSAGGEHTVYVYLPYPPAQGTEGDRGLPVAVYIHSLGYESPLIESSRPSTYGMHTVMSQLAVVSPIIGLKDRDAYFDTEWGEGAIWWVSELIHTLATGLPDEHGMPRFDRDRIAVTGVSLGGGASYVLASSLGGILCCAAPVAAYHAPARREELAQGLARLPVYCVHSTSHTEKTCPIEEEEGLWDRIWKLGGDLHVERVQCKHGKTFSHAYEHSDALWQWVLQQRRASS</sequence>
<accession>A0A7S1PSZ5</accession>
<dbReference type="AlphaFoldDB" id="A0A7S1PSZ5"/>
<protein>
    <recommendedName>
        <fullName evidence="2">Feruloyl esterase</fullName>
    </recommendedName>
</protein>
<evidence type="ECO:0000313" key="1">
    <source>
        <dbReference type="EMBL" id="CAD9099772.1"/>
    </source>
</evidence>
<dbReference type="Gene3D" id="3.40.50.1820">
    <property type="entry name" value="alpha/beta hydrolase"/>
    <property type="match status" value="1"/>
</dbReference>
<dbReference type="EMBL" id="HBGE01011546">
    <property type="protein sequence ID" value="CAD9099772.1"/>
    <property type="molecule type" value="Transcribed_RNA"/>
</dbReference>
<evidence type="ECO:0008006" key="2">
    <source>
        <dbReference type="Google" id="ProtNLM"/>
    </source>
</evidence>
<gene>
    <name evidence="1" type="ORF">ACAT0790_LOCUS6774</name>
</gene>
<dbReference type="InterPro" id="IPR029058">
    <property type="entry name" value="AB_hydrolase_fold"/>
</dbReference>
<organism evidence="1">
    <name type="scientific">Alexandrium catenella</name>
    <name type="common">Red tide dinoflagellate</name>
    <name type="synonym">Gonyaulax catenella</name>
    <dbReference type="NCBI Taxonomy" id="2925"/>
    <lineage>
        <taxon>Eukaryota</taxon>
        <taxon>Sar</taxon>
        <taxon>Alveolata</taxon>
        <taxon>Dinophyceae</taxon>
        <taxon>Gonyaulacales</taxon>
        <taxon>Pyrocystaceae</taxon>
        <taxon>Alexandrium</taxon>
    </lineage>
</organism>
<dbReference type="SUPFAM" id="SSF53474">
    <property type="entry name" value="alpha/beta-Hydrolases"/>
    <property type="match status" value="1"/>
</dbReference>
<name>A0A7S1PSZ5_ALECA</name>
<reference evidence="1" key="1">
    <citation type="submission" date="2021-01" db="EMBL/GenBank/DDBJ databases">
        <authorList>
            <person name="Corre E."/>
            <person name="Pelletier E."/>
            <person name="Niang G."/>
            <person name="Scheremetjew M."/>
            <person name="Finn R."/>
            <person name="Kale V."/>
            <person name="Holt S."/>
            <person name="Cochrane G."/>
            <person name="Meng A."/>
            <person name="Brown T."/>
            <person name="Cohen L."/>
        </authorList>
    </citation>
    <scope>NUCLEOTIDE SEQUENCE</scope>
    <source>
        <strain evidence="1">OF101</strain>
    </source>
</reference>